<evidence type="ECO:0000259" key="6">
    <source>
        <dbReference type="PROSITE" id="PS50222"/>
    </source>
</evidence>
<dbReference type="InterPro" id="IPR018247">
    <property type="entry name" value="EF_Hand_1_Ca_BS"/>
</dbReference>
<keyword evidence="4" id="KW-0175">Coiled coil</keyword>
<evidence type="ECO:0000256" key="3">
    <source>
        <dbReference type="ARBA" id="ARBA00022837"/>
    </source>
</evidence>
<gene>
    <name evidence="7" type="primary">CRACR2A</name>
</gene>
<dbReference type="GO" id="GO:0005509">
    <property type="term" value="F:calcium ion binding"/>
    <property type="evidence" value="ECO:0007669"/>
    <property type="project" value="InterPro"/>
</dbReference>
<evidence type="ECO:0000313" key="7">
    <source>
        <dbReference type="Ensembl" id="ENSMODP00000051445.1"/>
    </source>
</evidence>
<dbReference type="GeneTree" id="ENSGT00440000033504"/>
<dbReference type="AlphaFoldDB" id="A0A5F8GV82"/>
<dbReference type="Proteomes" id="UP000002280">
    <property type="component" value="Chromosome 8"/>
</dbReference>
<dbReference type="PANTHER" id="PTHR46311:SF3">
    <property type="entry name" value="CALCIUM-BINDING PROTEIN 8"/>
    <property type="match status" value="1"/>
</dbReference>
<reference evidence="7" key="2">
    <citation type="submission" date="2025-08" db="UniProtKB">
        <authorList>
            <consortium name="Ensembl"/>
        </authorList>
    </citation>
    <scope>IDENTIFICATION</scope>
</reference>
<dbReference type="Bgee" id="ENSMODG00000018326">
    <property type="expression patterns" value="Expressed in heart and 15 other cell types or tissues"/>
</dbReference>
<keyword evidence="1" id="KW-0479">Metal-binding</keyword>
<evidence type="ECO:0000256" key="2">
    <source>
        <dbReference type="ARBA" id="ARBA00022737"/>
    </source>
</evidence>
<dbReference type="SMART" id="SM00054">
    <property type="entry name" value="EFh"/>
    <property type="match status" value="2"/>
</dbReference>
<reference evidence="7" key="3">
    <citation type="submission" date="2025-09" db="UniProtKB">
        <authorList>
            <consortium name="Ensembl"/>
        </authorList>
    </citation>
    <scope>IDENTIFICATION</scope>
</reference>
<keyword evidence="8" id="KW-1185">Reference proteome</keyword>
<proteinExistence type="predicted"/>
<feature type="region of interest" description="Disordered" evidence="5">
    <location>
        <begin position="19"/>
        <end position="43"/>
    </location>
</feature>
<dbReference type="Gene3D" id="1.10.238.10">
    <property type="entry name" value="EF-hand"/>
    <property type="match status" value="1"/>
</dbReference>
<dbReference type="PROSITE" id="PS50222">
    <property type="entry name" value="EF_HAND_2"/>
    <property type="match status" value="1"/>
</dbReference>
<accession>A0A5F8GV82</accession>
<evidence type="ECO:0000256" key="1">
    <source>
        <dbReference type="ARBA" id="ARBA00022723"/>
    </source>
</evidence>
<feature type="coiled-coil region" evidence="4">
    <location>
        <begin position="201"/>
        <end position="276"/>
    </location>
</feature>
<dbReference type="Ensembl" id="ENSMODT00000071352.1">
    <property type="protein sequence ID" value="ENSMODP00000051445.1"/>
    <property type="gene ID" value="ENSMODG00000018326.3"/>
</dbReference>
<dbReference type="PROSITE" id="PS00018">
    <property type="entry name" value="EF_HAND_1"/>
    <property type="match status" value="1"/>
</dbReference>
<evidence type="ECO:0000313" key="8">
    <source>
        <dbReference type="Proteomes" id="UP000002280"/>
    </source>
</evidence>
<dbReference type="InterPro" id="IPR011992">
    <property type="entry name" value="EF-hand-dom_pair"/>
</dbReference>
<dbReference type="CDD" id="cd00051">
    <property type="entry name" value="EFh"/>
    <property type="match status" value="1"/>
</dbReference>
<dbReference type="InterPro" id="IPR002048">
    <property type="entry name" value="EF_hand_dom"/>
</dbReference>
<dbReference type="SUPFAM" id="SSF47473">
    <property type="entry name" value="EF-hand"/>
    <property type="match status" value="1"/>
</dbReference>
<keyword evidence="2" id="KW-0677">Repeat</keyword>
<sequence>MAAPEKRAIKGSRKARFGLKGSEVNTKAPEDAQWSETREQDPGKLDMLKKAQEFFQTCDTEGKGFIARKDMQRLHNELPLSLEDLEDVFDTLDADGNGFLTPEEFTCGFSHFFFSQKNSNSDEEGAQAQEEKVYQSRWEEVIDSRDEDEEDQFHMLMDKLGAQKVLQDESDIKQLWVQLKKDEPHLLSNFEEFLSRIFYQLQEAHKEKDELECALKKKIATYDEEVQNLYEEMEQQIKNEKEQFLLKDMKRFQCQSQELEQKLVSKEQELEQLVQKQKRVFHSAVFKIVPVLHSYTSLPLLYSLGHALYFP</sequence>
<dbReference type="PANTHER" id="PTHR46311">
    <property type="entry name" value="CALCIUM-BINDING PROTEIN 8-RELATED"/>
    <property type="match status" value="1"/>
</dbReference>
<reference evidence="7 8" key="1">
    <citation type="journal article" date="2007" name="Nature">
        <title>Genome of the marsupial Monodelphis domestica reveals innovation in non-coding sequences.</title>
        <authorList>
            <person name="Mikkelsen T.S."/>
            <person name="Wakefield M.J."/>
            <person name="Aken B."/>
            <person name="Amemiya C.T."/>
            <person name="Chang J.L."/>
            <person name="Duke S."/>
            <person name="Garber M."/>
            <person name="Gentles A.J."/>
            <person name="Goodstadt L."/>
            <person name="Heger A."/>
            <person name="Jurka J."/>
            <person name="Kamal M."/>
            <person name="Mauceli E."/>
            <person name="Searle S.M."/>
            <person name="Sharpe T."/>
            <person name="Baker M.L."/>
            <person name="Batzer M.A."/>
            <person name="Benos P.V."/>
            <person name="Belov K."/>
            <person name="Clamp M."/>
            <person name="Cook A."/>
            <person name="Cuff J."/>
            <person name="Das R."/>
            <person name="Davidow L."/>
            <person name="Deakin J.E."/>
            <person name="Fazzari M.J."/>
            <person name="Glass J.L."/>
            <person name="Grabherr M."/>
            <person name="Greally J.M."/>
            <person name="Gu W."/>
            <person name="Hore T.A."/>
            <person name="Huttley G.A."/>
            <person name="Kleber M."/>
            <person name="Jirtle R.L."/>
            <person name="Koina E."/>
            <person name="Lee J.T."/>
            <person name="Mahony S."/>
            <person name="Marra M.A."/>
            <person name="Miller R.D."/>
            <person name="Nicholls R.D."/>
            <person name="Oda M."/>
            <person name="Papenfuss A.T."/>
            <person name="Parra Z.E."/>
            <person name="Pollock D.D."/>
            <person name="Ray D.A."/>
            <person name="Schein J.E."/>
            <person name="Speed T.P."/>
            <person name="Thompson K."/>
            <person name="VandeBerg J.L."/>
            <person name="Wade C.M."/>
            <person name="Walker J.A."/>
            <person name="Waters P.D."/>
            <person name="Webber C."/>
            <person name="Weidman J.R."/>
            <person name="Xie X."/>
            <person name="Zody M.C."/>
            <person name="Baldwin J."/>
            <person name="Abdouelleil A."/>
            <person name="Abdulkadir J."/>
            <person name="Abebe A."/>
            <person name="Abera B."/>
            <person name="Abreu J."/>
            <person name="Acer S.C."/>
            <person name="Aftuck L."/>
            <person name="Alexander A."/>
            <person name="An P."/>
            <person name="Anderson E."/>
            <person name="Anderson S."/>
            <person name="Arachi H."/>
            <person name="Azer M."/>
            <person name="Bachantsang P."/>
            <person name="Barry A."/>
            <person name="Bayul T."/>
            <person name="Berlin A."/>
            <person name="Bessette D."/>
            <person name="Bloom T."/>
            <person name="Bloom T."/>
            <person name="Boguslavskiy L."/>
            <person name="Bonnet C."/>
            <person name="Boukhgalter B."/>
            <person name="Bourzgui I."/>
            <person name="Brown A."/>
            <person name="Cahill P."/>
            <person name="Channer S."/>
            <person name="Cheshatsang Y."/>
            <person name="Chuda L."/>
            <person name="Citroen M."/>
            <person name="Collymore A."/>
            <person name="Cooke P."/>
            <person name="Costello M."/>
            <person name="D'Aco K."/>
            <person name="Daza R."/>
            <person name="De Haan G."/>
            <person name="DeGray S."/>
            <person name="DeMaso C."/>
            <person name="Dhargay N."/>
            <person name="Dooley K."/>
            <person name="Dooley E."/>
            <person name="Doricent M."/>
            <person name="Dorje P."/>
            <person name="Dorjee K."/>
            <person name="Dupes A."/>
            <person name="Elong R."/>
            <person name="Falk J."/>
            <person name="Farina A."/>
            <person name="Faro S."/>
            <person name="Ferguson D."/>
            <person name="Fisher S."/>
            <person name="Foley C.D."/>
            <person name="Franke A."/>
            <person name="Friedrich D."/>
            <person name="Gadbois L."/>
            <person name="Gearin G."/>
            <person name="Gearin C.R."/>
            <person name="Giannoukos G."/>
            <person name="Goode T."/>
            <person name="Graham J."/>
            <person name="Grandbois E."/>
            <person name="Grewal S."/>
            <person name="Gyaltsen K."/>
            <person name="Hafez N."/>
            <person name="Hagos B."/>
            <person name="Hall J."/>
            <person name="Henson C."/>
            <person name="Hollinger A."/>
            <person name="Honan T."/>
            <person name="Huard M.D."/>
            <person name="Hughes L."/>
            <person name="Hurhula B."/>
            <person name="Husby M.E."/>
            <person name="Kamat A."/>
            <person name="Kanga B."/>
            <person name="Kashin S."/>
            <person name="Khazanovich D."/>
            <person name="Kisner P."/>
            <person name="Lance K."/>
            <person name="Lara M."/>
            <person name="Lee W."/>
            <person name="Lennon N."/>
            <person name="Letendre F."/>
            <person name="LeVine R."/>
            <person name="Lipovsky A."/>
            <person name="Liu X."/>
            <person name="Liu J."/>
            <person name="Liu S."/>
            <person name="Lokyitsang T."/>
            <person name="Lokyitsang Y."/>
            <person name="Lubonja R."/>
            <person name="Lui A."/>
            <person name="MacDonald P."/>
            <person name="Magnisalis V."/>
            <person name="Maru K."/>
            <person name="Matthews C."/>
            <person name="McCusker W."/>
            <person name="McDonough S."/>
            <person name="Mehta T."/>
            <person name="Meldrim J."/>
            <person name="Meneus L."/>
            <person name="Mihai O."/>
            <person name="Mihalev A."/>
            <person name="Mihova T."/>
            <person name="Mittelman R."/>
            <person name="Mlenga V."/>
            <person name="Montmayeur A."/>
            <person name="Mulrain L."/>
            <person name="Navidi A."/>
            <person name="Naylor J."/>
            <person name="Negash T."/>
            <person name="Nguyen T."/>
            <person name="Nguyen N."/>
            <person name="Nicol R."/>
            <person name="Norbu C."/>
            <person name="Norbu N."/>
            <person name="Novod N."/>
            <person name="O'Neill B."/>
            <person name="Osman S."/>
            <person name="Markiewicz E."/>
            <person name="Oyono O.L."/>
            <person name="Patti C."/>
            <person name="Phunkhang P."/>
            <person name="Pierre F."/>
            <person name="Priest M."/>
            <person name="Raghuraman S."/>
            <person name="Rege F."/>
            <person name="Reyes R."/>
            <person name="Rise C."/>
            <person name="Rogov P."/>
            <person name="Ross K."/>
            <person name="Ryan E."/>
            <person name="Settipalli S."/>
            <person name="Shea T."/>
            <person name="Sherpa N."/>
            <person name="Shi L."/>
            <person name="Shih D."/>
            <person name="Sparrow T."/>
            <person name="Spaulding J."/>
            <person name="Stalker J."/>
            <person name="Stange-Thomann N."/>
            <person name="Stavropoulos S."/>
            <person name="Stone C."/>
            <person name="Strader C."/>
            <person name="Tesfaye S."/>
            <person name="Thomson T."/>
            <person name="Thoulutsang Y."/>
            <person name="Thoulutsang D."/>
            <person name="Topham K."/>
            <person name="Topping I."/>
            <person name="Tsamla T."/>
            <person name="Vassiliev H."/>
            <person name="Vo A."/>
            <person name="Wangchuk T."/>
            <person name="Wangdi T."/>
            <person name="Weiand M."/>
            <person name="Wilkinson J."/>
            <person name="Wilson A."/>
            <person name="Yadav S."/>
            <person name="Young G."/>
            <person name="Yu Q."/>
            <person name="Zembek L."/>
            <person name="Zhong D."/>
            <person name="Zimmer A."/>
            <person name="Zwirko Z."/>
            <person name="Jaffe D.B."/>
            <person name="Alvarez P."/>
            <person name="Brockman W."/>
            <person name="Butler J."/>
            <person name="Chin C."/>
            <person name="Gnerre S."/>
            <person name="MacCallum I."/>
            <person name="Graves J.A."/>
            <person name="Ponting C.P."/>
            <person name="Breen M."/>
            <person name="Samollow P.B."/>
            <person name="Lander E.S."/>
            <person name="Lindblad-Toh K."/>
        </authorList>
    </citation>
    <scope>NUCLEOTIDE SEQUENCE [LARGE SCALE GENOMIC DNA]</scope>
</reference>
<evidence type="ECO:0000256" key="5">
    <source>
        <dbReference type="SAM" id="MobiDB-lite"/>
    </source>
</evidence>
<keyword evidence="3" id="KW-0106">Calcium</keyword>
<feature type="domain" description="EF-hand" evidence="6">
    <location>
        <begin position="80"/>
        <end position="115"/>
    </location>
</feature>
<evidence type="ECO:0000256" key="4">
    <source>
        <dbReference type="SAM" id="Coils"/>
    </source>
</evidence>
<protein>
    <submittedName>
        <fullName evidence="7">Calcium release activated channel regulator 2A</fullName>
    </submittedName>
</protein>
<dbReference type="Pfam" id="PF13499">
    <property type="entry name" value="EF-hand_7"/>
    <property type="match status" value="1"/>
</dbReference>
<name>A0A5F8GV82_MONDO</name>
<organism evidence="7 8">
    <name type="scientific">Monodelphis domestica</name>
    <name type="common">Gray short-tailed opossum</name>
    <dbReference type="NCBI Taxonomy" id="13616"/>
    <lineage>
        <taxon>Eukaryota</taxon>
        <taxon>Metazoa</taxon>
        <taxon>Chordata</taxon>
        <taxon>Craniata</taxon>
        <taxon>Vertebrata</taxon>
        <taxon>Euteleostomi</taxon>
        <taxon>Mammalia</taxon>
        <taxon>Metatheria</taxon>
        <taxon>Didelphimorphia</taxon>
        <taxon>Didelphidae</taxon>
        <taxon>Monodelphis</taxon>
    </lineage>
</organism>
<dbReference type="InterPro" id="IPR051111">
    <property type="entry name" value="Ca-binding_regulatory"/>
</dbReference>